<dbReference type="EMBL" id="FMXM01000002">
    <property type="protein sequence ID" value="SDA39401.1"/>
    <property type="molecule type" value="Genomic_DNA"/>
</dbReference>
<dbReference type="Pfam" id="PF11363">
    <property type="entry name" value="DUF3164"/>
    <property type="match status" value="1"/>
</dbReference>
<gene>
    <name evidence="1" type="ORF">SAMN02927914_00142</name>
</gene>
<evidence type="ECO:0000313" key="2">
    <source>
        <dbReference type="Proteomes" id="UP000198588"/>
    </source>
</evidence>
<evidence type="ECO:0000313" key="1">
    <source>
        <dbReference type="EMBL" id="SDA39401.1"/>
    </source>
</evidence>
<proteinExistence type="predicted"/>
<protein>
    <recommendedName>
        <fullName evidence="3">Sulfate transporter</fullName>
    </recommendedName>
</protein>
<accession>A0A1G5V0I6</accession>
<dbReference type="Proteomes" id="UP000198588">
    <property type="component" value="Unassembled WGS sequence"/>
</dbReference>
<sequence>MQAATEASIAATGAIVVGGKSYMPDAKGNLVPVEAIKAADKLEDETVRKIIGHAVELSAQIGRFKEHTFDDLSAFEALLAQEYGATKGGAKGNKTFMTFDGLKKVSVQVADLIDFGSQLQIAKGLIDECLTEWSADSRTEIRSIISRAFNVEKQGQINRTEIFMLLRLDIEDGRWQRAMEAIRAAMRVIGSKTYVRCYERDSQDAEWRAVTIDLAKA</sequence>
<dbReference type="RefSeq" id="WP_208604565.1">
    <property type="nucleotide sequence ID" value="NZ_FMXM01000002.1"/>
</dbReference>
<evidence type="ECO:0008006" key="3">
    <source>
        <dbReference type="Google" id="ProtNLM"/>
    </source>
</evidence>
<dbReference type="AlphaFoldDB" id="A0A1G5V0I6"/>
<reference evidence="1 2" key="1">
    <citation type="submission" date="2016-10" db="EMBL/GenBank/DDBJ databases">
        <authorList>
            <person name="de Groot N.N."/>
        </authorList>
    </citation>
    <scope>NUCLEOTIDE SEQUENCE [LARGE SCALE GENOMIC DNA]</scope>
    <source>
        <strain evidence="1 2">CGMCC 1.12097</strain>
    </source>
</reference>
<dbReference type="STRING" id="1165689.SAMN02927914_00142"/>
<organism evidence="1 2">
    <name type="scientific">Mesorhizobium qingshengii</name>
    <dbReference type="NCBI Taxonomy" id="1165689"/>
    <lineage>
        <taxon>Bacteria</taxon>
        <taxon>Pseudomonadati</taxon>
        <taxon>Pseudomonadota</taxon>
        <taxon>Alphaproteobacteria</taxon>
        <taxon>Hyphomicrobiales</taxon>
        <taxon>Phyllobacteriaceae</taxon>
        <taxon>Mesorhizobium</taxon>
    </lineage>
</organism>
<name>A0A1G5V0I6_9HYPH</name>
<dbReference type="InterPro" id="IPR021505">
    <property type="entry name" value="Phage_B3_Orf6"/>
</dbReference>